<dbReference type="UniPathway" id="UPA00958"/>
<name>A0A4U6DAX5_9BACT</name>
<protein>
    <recommendedName>
        <fullName evidence="3 8">3-deoxy-D-manno-octulosonic acid transferase</fullName>
        <shortName evidence="8">Kdo transferase</shortName>
        <ecNumber evidence="2 8">2.4.99.12</ecNumber>
    </recommendedName>
    <alternativeName>
        <fullName evidence="5 8">Lipid IV(A) 3-deoxy-D-manno-octulosonic acid transferase</fullName>
    </alternativeName>
</protein>
<evidence type="ECO:0000256" key="8">
    <source>
        <dbReference type="RuleBase" id="RU365103"/>
    </source>
</evidence>
<dbReference type="Pfam" id="PF04413">
    <property type="entry name" value="Glycos_transf_N"/>
    <property type="match status" value="1"/>
</dbReference>
<evidence type="ECO:0000313" key="11">
    <source>
        <dbReference type="Proteomes" id="UP000304900"/>
    </source>
</evidence>
<evidence type="ECO:0000256" key="3">
    <source>
        <dbReference type="ARBA" id="ARBA00019077"/>
    </source>
</evidence>
<evidence type="ECO:0000256" key="6">
    <source>
        <dbReference type="ARBA" id="ARBA00049183"/>
    </source>
</evidence>
<keyword evidence="4 8" id="KW-0808">Transferase</keyword>
<dbReference type="AlphaFoldDB" id="A0A4U6DAX5"/>
<organism evidence="10 11">
    <name type="scientific">Dyadobacter frigoris</name>
    <dbReference type="NCBI Taxonomy" id="2576211"/>
    <lineage>
        <taxon>Bacteria</taxon>
        <taxon>Pseudomonadati</taxon>
        <taxon>Bacteroidota</taxon>
        <taxon>Cytophagia</taxon>
        <taxon>Cytophagales</taxon>
        <taxon>Spirosomataceae</taxon>
        <taxon>Dyadobacter</taxon>
    </lineage>
</organism>
<sequence length="424" mass="48466">MSEFLYQQAMNAFSGAMKMATLFSPKIKLGVEGRKGLIEKLKAVLPGLIETRPVVWFHAASLGEFEQGRPVMEQFRKEFPDYFILLTFFSPSGYEIRKNYSGADYVCYMPLDTAKNARDFVEIIKPEITFFIKYEFWYNHLAVLKNSGSRILSFSTIFRPDQIFFKTYGGFYRKMLRYFDHLFVQNEESLKLMHQINISACSLAGDTRFDRVRSIASSVRQLPEIESFLHNFPCLVAGSVWEADMVELIPALNQAEQPLKAIIAPHEIEKNQMENWRKSLSGKSMLYSEYKKLFDAFAEIQPFDYLIIDNIGMLSSLYRYSDIAYIGGSFGSGLHNILEAATFGVPILFGNKKYQKFQEALDLIEEGSAKAASDTNEIKLYLTEWINEPAKRKILGVISENYVASQTGATELVMKKVRDILGSK</sequence>
<dbReference type="GO" id="GO:0009245">
    <property type="term" value="P:lipid A biosynthetic process"/>
    <property type="evidence" value="ECO:0007669"/>
    <property type="project" value="TreeGrafter"/>
</dbReference>
<dbReference type="InterPro" id="IPR039901">
    <property type="entry name" value="Kdotransferase"/>
</dbReference>
<comment type="similarity">
    <text evidence="8">Belongs to the glycosyltransferase group 1 family.</text>
</comment>
<evidence type="ECO:0000256" key="2">
    <source>
        <dbReference type="ARBA" id="ARBA00012621"/>
    </source>
</evidence>
<dbReference type="InterPro" id="IPR007507">
    <property type="entry name" value="Glycos_transf_N"/>
</dbReference>
<accession>A0A4U6DAX5</accession>
<comment type="caution">
    <text evidence="10">The sequence shown here is derived from an EMBL/GenBank/DDBJ whole genome shotgun (WGS) entry which is preliminary data.</text>
</comment>
<comment type="catalytic activity">
    <reaction evidence="6 8">
        <text>lipid IVA (E. coli) + CMP-3-deoxy-beta-D-manno-octulosonate = alpha-Kdo-(2-&gt;6)-lipid IVA (E. coli) + CMP + H(+)</text>
        <dbReference type="Rhea" id="RHEA:28066"/>
        <dbReference type="ChEBI" id="CHEBI:15378"/>
        <dbReference type="ChEBI" id="CHEBI:58603"/>
        <dbReference type="ChEBI" id="CHEBI:60364"/>
        <dbReference type="ChEBI" id="CHEBI:60377"/>
        <dbReference type="ChEBI" id="CHEBI:85987"/>
        <dbReference type="EC" id="2.4.99.12"/>
    </reaction>
</comment>
<evidence type="ECO:0000256" key="4">
    <source>
        <dbReference type="ARBA" id="ARBA00022679"/>
    </source>
</evidence>
<keyword evidence="8" id="KW-0448">Lipopolysaccharide biosynthesis</keyword>
<evidence type="ECO:0000259" key="9">
    <source>
        <dbReference type="Pfam" id="PF04413"/>
    </source>
</evidence>
<feature type="domain" description="3-deoxy-D-manno-octulosonic-acid transferase N-terminal" evidence="9">
    <location>
        <begin position="50"/>
        <end position="210"/>
    </location>
</feature>
<keyword evidence="8" id="KW-0472">Membrane</keyword>
<evidence type="ECO:0000313" key="10">
    <source>
        <dbReference type="EMBL" id="TKT93477.1"/>
    </source>
</evidence>
<proteinExistence type="inferred from homology"/>
<dbReference type="EC" id="2.4.99.12" evidence="2 8"/>
<evidence type="ECO:0000256" key="1">
    <source>
        <dbReference type="ARBA" id="ARBA00004713"/>
    </source>
</evidence>
<dbReference type="Gene3D" id="3.40.50.11720">
    <property type="entry name" value="3-Deoxy-D-manno-octulosonic-acid transferase, N-terminal domain"/>
    <property type="match status" value="1"/>
</dbReference>
<comment type="pathway">
    <text evidence="1 8">Bacterial outer membrane biogenesis; LPS core biosynthesis.</text>
</comment>
<keyword evidence="8" id="KW-1003">Cell membrane</keyword>
<evidence type="ECO:0000256" key="7">
    <source>
        <dbReference type="PIRSR" id="PIRSR639901-1"/>
    </source>
</evidence>
<dbReference type="EMBL" id="SZVO01000002">
    <property type="protein sequence ID" value="TKT93477.1"/>
    <property type="molecule type" value="Genomic_DNA"/>
</dbReference>
<dbReference type="GO" id="GO:0005886">
    <property type="term" value="C:plasma membrane"/>
    <property type="evidence" value="ECO:0007669"/>
    <property type="project" value="UniProtKB-SubCell"/>
</dbReference>
<feature type="active site" description="Proton acceptor" evidence="7">
    <location>
        <position position="64"/>
    </location>
</feature>
<keyword evidence="11" id="KW-1185">Reference proteome</keyword>
<comment type="function">
    <text evidence="8">Involved in lipopolysaccharide (LPS) biosynthesis. Catalyzes the transfer of 3-deoxy-D-manno-octulosonate (Kdo) residue(s) from CMP-Kdo to lipid IV(A), the tetraacyldisaccharide-1,4'-bisphosphate precursor of lipid A.</text>
</comment>
<dbReference type="PANTHER" id="PTHR42755">
    <property type="entry name" value="3-DEOXY-MANNO-OCTULOSONATE CYTIDYLYLTRANSFERASE"/>
    <property type="match status" value="1"/>
</dbReference>
<dbReference type="OrthoDB" id="9789797at2"/>
<gene>
    <name evidence="10" type="ORF">FDK13_06410</name>
</gene>
<dbReference type="Gene3D" id="3.40.50.2000">
    <property type="entry name" value="Glycogen Phosphorylase B"/>
    <property type="match status" value="1"/>
</dbReference>
<dbReference type="SUPFAM" id="SSF53756">
    <property type="entry name" value="UDP-Glycosyltransferase/glycogen phosphorylase"/>
    <property type="match status" value="1"/>
</dbReference>
<dbReference type="Proteomes" id="UP000304900">
    <property type="component" value="Unassembled WGS sequence"/>
</dbReference>
<dbReference type="InterPro" id="IPR038107">
    <property type="entry name" value="Glycos_transf_N_sf"/>
</dbReference>
<evidence type="ECO:0000256" key="5">
    <source>
        <dbReference type="ARBA" id="ARBA00031445"/>
    </source>
</evidence>
<dbReference type="RefSeq" id="WP_137339152.1">
    <property type="nucleotide sequence ID" value="NZ_BSQH01000017.1"/>
</dbReference>
<reference evidence="10 11" key="1">
    <citation type="submission" date="2019-05" db="EMBL/GenBank/DDBJ databases">
        <title>Dyadobacter AR-3-8 sp. nov., isolated from arctic soil.</title>
        <authorList>
            <person name="Chaudhary D.K."/>
        </authorList>
    </citation>
    <scope>NUCLEOTIDE SEQUENCE [LARGE SCALE GENOMIC DNA]</scope>
    <source>
        <strain evidence="10 11">AR-3-8</strain>
    </source>
</reference>
<dbReference type="PANTHER" id="PTHR42755:SF1">
    <property type="entry name" value="3-DEOXY-D-MANNO-OCTULOSONIC ACID TRANSFERASE, MITOCHONDRIAL-RELATED"/>
    <property type="match status" value="1"/>
</dbReference>
<dbReference type="GO" id="GO:0043842">
    <property type="term" value="F:Kdo transferase activity"/>
    <property type="evidence" value="ECO:0007669"/>
    <property type="project" value="UniProtKB-EC"/>
</dbReference>
<comment type="subcellular location">
    <subcellularLocation>
        <location evidence="8">Cell membrane</location>
    </subcellularLocation>
</comment>
<dbReference type="GO" id="GO:0009244">
    <property type="term" value="P:lipopolysaccharide core region biosynthetic process"/>
    <property type="evidence" value="ECO:0007669"/>
    <property type="project" value="UniProtKB-UniRule"/>
</dbReference>